<dbReference type="GO" id="GO:0008622">
    <property type="term" value="C:epsilon DNA polymerase complex"/>
    <property type="evidence" value="ECO:0007669"/>
    <property type="project" value="TreeGrafter"/>
</dbReference>
<dbReference type="InterPro" id="IPR050568">
    <property type="entry name" value="Transcr_DNA_Rep_Reg"/>
</dbReference>
<name>A0A9Q0BN28_9MUSC</name>
<keyword evidence="2" id="KW-0539">Nucleus</keyword>
<dbReference type="GO" id="GO:0006261">
    <property type="term" value="P:DNA-templated DNA replication"/>
    <property type="evidence" value="ECO:0007669"/>
    <property type="project" value="TreeGrafter"/>
</dbReference>
<dbReference type="EMBL" id="JAMKOV010000012">
    <property type="protein sequence ID" value="KAI8037489.1"/>
    <property type="molecule type" value="Genomic_DNA"/>
</dbReference>
<dbReference type="OrthoDB" id="636685at2759"/>
<feature type="compositionally biased region" description="Acidic residues" evidence="3">
    <location>
        <begin position="13"/>
        <end position="52"/>
    </location>
</feature>
<feature type="region of interest" description="Disordered" evidence="3">
    <location>
        <begin position="1"/>
        <end position="78"/>
    </location>
</feature>
<gene>
    <name evidence="5" type="ORF">M5D96_009641</name>
</gene>
<evidence type="ECO:0000313" key="5">
    <source>
        <dbReference type="EMBL" id="KAI8037489.1"/>
    </source>
</evidence>
<organism evidence="5 6">
    <name type="scientific">Drosophila gunungcola</name>
    <name type="common">fruit fly</name>
    <dbReference type="NCBI Taxonomy" id="103775"/>
    <lineage>
        <taxon>Eukaryota</taxon>
        <taxon>Metazoa</taxon>
        <taxon>Ecdysozoa</taxon>
        <taxon>Arthropoda</taxon>
        <taxon>Hexapoda</taxon>
        <taxon>Insecta</taxon>
        <taxon>Pterygota</taxon>
        <taxon>Neoptera</taxon>
        <taxon>Endopterygota</taxon>
        <taxon>Diptera</taxon>
        <taxon>Brachycera</taxon>
        <taxon>Muscomorpha</taxon>
        <taxon>Ephydroidea</taxon>
        <taxon>Drosophilidae</taxon>
        <taxon>Drosophila</taxon>
        <taxon>Sophophora</taxon>
    </lineage>
</organism>
<comment type="subcellular location">
    <subcellularLocation>
        <location evidence="1">Nucleus</location>
    </subcellularLocation>
</comment>
<dbReference type="Gene3D" id="1.10.20.10">
    <property type="entry name" value="Histone, subunit A"/>
    <property type="match status" value="1"/>
</dbReference>
<proteinExistence type="predicted"/>
<dbReference type="InterPro" id="IPR003958">
    <property type="entry name" value="CBFA_NFYB_domain"/>
</dbReference>
<evidence type="ECO:0000313" key="6">
    <source>
        <dbReference type="Proteomes" id="UP001059596"/>
    </source>
</evidence>
<dbReference type="AlphaFoldDB" id="A0A9Q0BN28"/>
<evidence type="ECO:0000256" key="2">
    <source>
        <dbReference type="ARBA" id="ARBA00023242"/>
    </source>
</evidence>
<accession>A0A9Q0BN28</accession>
<keyword evidence="6" id="KW-1185">Reference proteome</keyword>
<dbReference type="SUPFAM" id="SSF47113">
    <property type="entry name" value="Histone-fold"/>
    <property type="match status" value="1"/>
</dbReference>
<dbReference type="Pfam" id="PF00808">
    <property type="entry name" value="CBFD_NFYB_HMF"/>
    <property type="match status" value="1"/>
</dbReference>
<evidence type="ECO:0000256" key="3">
    <source>
        <dbReference type="SAM" id="MobiDB-lite"/>
    </source>
</evidence>
<sequence>MASENLFAHEFSEEHDLELEQAMETEADEPGETEEPPEVVDETPDSPPEESTTEPLADKPVTVTNGHKPSADHEAKMTQLPLARIRNIMKLDPDMQVATNEAVFTVAKAVELFIASLSRESYTYTAQSKKKTIQKRDVEMAISAVDSLMFLDGAMNF</sequence>
<dbReference type="PANTHER" id="PTHR10252:SF79">
    <property type="entry name" value="DNA POLYMERASE EPSILON SUBUNIT 4"/>
    <property type="match status" value="1"/>
</dbReference>
<evidence type="ECO:0000256" key="1">
    <source>
        <dbReference type="ARBA" id="ARBA00004123"/>
    </source>
</evidence>
<dbReference type="CDD" id="cd22929">
    <property type="entry name" value="HFD_POLE4-like"/>
    <property type="match status" value="1"/>
</dbReference>
<comment type="caution">
    <text evidence="5">The sequence shown here is derived from an EMBL/GenBank/DDBJ whole genome shotgun (WGS) entry which is preliminary data.</text>
</comment>
<dbReference type="PANTHER" id="PTHR10252">
    <property type="entry name" value="HISTONE-LIKE TRANSCRIPTION FACTOR CCAAT-RELATED"/>
    <property type="match status" value="1"/>
</dbReference>
<dbReference type="InterPro" id="IPR009072">
    <property type="entry name" value="Histone-fold"/>
</dbReference>
<feature type="domain" description="Transcription factor CBF/NF-Y/archaeal histone" evidence="4">
    <location>
        <begin position="79"/>
        <end position="142"/>
    </location>
</feature>
<evidence type="ECO:0000259" key="4">
    <source>
        <dbReference type="Pfam" id="PF00808"/>
    </source>
</evidence>
<dbReference type="Proteomes" id="UP001059596">
    <property type="component" value="Unassembled WGS sequence"/>
</dbReference>
<protein>
    <recommendedName>
        <fullName evidence="4">Transcription factor CBF/NF-Y/archaeal histone domain-containing protein</fullName>
    </recommendedName>
</protein>
<reference evidence="5" key="1">
    <citation type="journal article" date="2023" name="Genome Biol. Evol.">
        <title>Long-read-based Genome Assembly of Drosophila gunungcola Reveals Fewer Chemosensory Genes in Flower-breeding Species.</title>
        <authorList>
            <person name="Negi A."/>
            <person name="Liao B.Y."/>
            <person name="Yeh S.D."/>
        </authorList>
    </citation>
    <scope>NUCLEOTIDE SEQUENCE</scope>
    <source>
        <strain evidence="5">Sukarami</strain>
    </source>
</reference>
<dbReference type="GO" id="GO:0046982">
    <property type="term" value="F:protein heterodimerization activity"/>
    <property type="evidence" value="ECO:0007669"/>
    <property type="project" value="InterPro"/>
</dbReference>